<dbReference type="STRING" id="1770053.SAMN05216551_101424"/>
<dbReference type="EMBL" id="FNLO01000001">
    <property type="protein sequence ID" value="SDV46549.1"/>
    <property type="molecule type" value="Genomic_DNA"/>
</dbReference>
<accession>A0A1H2PJI2</accession>
<evidence type="ECO:0008006" key="3">
    <source>
        <dbReference type="Google" id="ProtNLM"/>
    </source>
</evidence>
<dbReference type="AlphaFoldDB" id="A0A1H2PJI2"/>
<organism evidence="1 2">
    <name type="scientific">Chitinasiproducens palmae</name>
    <dbReference type="NCBI Taxonomy" id="1770053"/>
    <lineage>
        <taxon>Bacteria</taxon>
        <taxon>Pseudomonadati</taxon>
        <taxon>Pseudomonadota</taxon>
        <taxon>Betaproteobacteria</taxon>
        <taxon>Burkholderiales</taxon>
        <taxon>Burkholderiaceae</taxon>
        <taxon>Chitinasiproducens</taxon>
    </lineage>
</organism>
<name>A0A1H2PJI2_9BURK</name>
<reference evidence="2" key="1">
    <citation type="submission" date="2016-09" db="EMBL/GenBank/DDBJ databases">
        <authorList>
            <person name="Varghese N."/>
            <person name="Submissions S."/>
        </authorList>
    </citation>
    <scope>NUCLEOTIDE SEQUENCE [LARGE SCALE GENOMIC DNA]</scope>
    <source>
        <strain evidence="2">JS23</strain>
    </source>
</reference>
<protein>
    <recommendedName>
        <fullName evidence="3">Type IV pilus biogenesis protein PilP</fullName>
    </recommendedName>
</protein>
<gene>
    <name evidence="1" type="ORF">SAMN05216551_101424</name>
</gene>
<proteinExistence type="predicted"/>
<evidence type="ECO:0000313" key="2">
    <source>
        <dbReference type="Proteomes" id="UP000243719"/>
    </source>
</evidence>
<keyword evidence="2" id="KW-1185">Reference proteome</keyword>
<evidence type="ECO:0000313" key="1">
    <source>
        <dbReference type="EMBL" id="SDV46549.1"/>
    </source>
</evidence>
<dbReference type="Proteomes" id="UP000243719">
    <property type="component" value="Unassembled WGS sequence"/>
</dbReference>
<sequence length="218" mass="23058">MMRYELECPFPALLSPPLVRLSASVYASVSGRRLNRAVLFVVCGFALHAGSAAALTAASAGQVDADTTMNTPAATPAPSSATQAPPLAMPDLVRYRADLEEMQRLRRTNEVLRLRLENQKLEAGLAKLNSGAASIDADDADSLQGALTNWVGARGDAARAQIWLRGQGTLQIVTGDLVGNGWRVAQISANGVVLQRKGRRYVLPFGTAQAPSTTGTES</sequence>